<dbReference type="InParanoid" id="A0A6L2Q6N8"/>
<feature type="non-terminal residue" evidence="2">
    <location>
        <position position="134"/>
    </location>
</feature>
<dbReference type="OrthoDB" id="616263at2759"/>
<dbReference type="Gene3D" id="3.30.420.10">
    <property type="entry name" value="Ribonuclease H-like superfamily/Ribonuclease H"/>
    <property type="match status" value="1"/>
</dbReference>
<feature type="region of interest" description="Disordered" evidence="1">
    <location>
        <begin position="1"/>
        <end position="30"/>
    </location>
</feature>
<feature type="compositionally biased region" description="Polar residues" evidence="1">
    <location>
        <begin position="14"/>
        <end position="28"/>
    </location>
</feature>
<dbReference type="EMBL" id="BLKM01002316">
    <property type="protein sequence ID" value="GFG40601.1"/>
    <property type="molecule type" value="Genomic_DNA"/>
</dbReference>
<dbReference type="GO" id="GO:0003676">
    <property type="term" value="F:nucleic acid binding"/>
    <property type="evidence" value="ECO:0007669"/>
    <property type="project" value="InterPro"/>
</dbReference>
<proteinExistence type="predicted"/>
<protein>
    <recommendedName>
        <fullName evidence="4">Histone-lysine N-methyltransferase SETMAR</fullName>
    </recommendedName>
</protein>
<keyword evidence="3" id="KW-1185">Reference proteome</keyword>
<dbReference type="PANTHER" id="PTHR46060:SF1">
    <property type="entry name" value="MARINER MOS1 TRANSPOSASE-LIKE PROTEIN"/>
    <property type="match status" value="1"/>
</dbReference>
<dbReference type="AlphaFoldDB" id="A0A6L2Q6N8"/>
<evidence type="ECO:0008006" key="4">
    <source>
        <dbReference type="Google" id="ProtNLM"/>
    </source>
</evidence>
<dbReference type="InterPro" id="IPR036397">
    <property type="entry name" value="RNaseH_sf"/>
</dbReference>
<evidence type="ECO:0000256" key="1">
    <source>
        <dbReference type="SAM" id="MobiDB-lite"/>
    </source>
</evidence>
<gene>
    <name evidence="2" type="ORF">Cfor_06638</name>
</gene>
<organism evidence="2 3">
    <name type="scientific">Coptotermes formosanus</name>
    <name type="common">Formosan subterranean termite</name>
    <dbReference type="NCBI Taxonomy" id="36987"/>
    <lineage>
        <taxon>Eukaryota</taxon>
        <taxon>Metazoa</taxon>
        <taxon>Ecdysozoa</taxon>
        <taxon>Arthropoda</taxon>
        <taxon>Hexapoda</taxon>
        <taxon>Insecta</taxon>
        <taxon>Pterygota</taxon>
        <taxon>Neoptera</taxon>
        <taxon>Polyneoptera</taxon>
        <taxon>Dictyoptera</taxon>
        <taxon>Blattodea</taxon>
        <taxon>Blattoidea</taxon>
        <taxon>Termitoidae</taxon>
        <taxon>Rhinotermitidae</taxon>
        <taxon>Coptotermes</taxon>
    </lineage>
</organism>
<accession>A0A6L2Q6N8</accession>
<reference evidence="3" key="1">
    <citation type="submission" date="2020-01" db="EMBL/GenBank/DDBJ databases">
        <title>Draft genome sequence of the Termite Coptotermes fromosanus.</title>
        <authorList>
            <person name="Itakura S."/>
            <person name="Yosikawa Y."/>
            <person name="Umezawa K."/>
        </authorList>
    </citation>
    <scope>NUCLEOTIDE SEQUENCE [LARGE SCALE GENOMIC DNA]</scope>
</reference>
<dbReference type="InterPro" id="IPR052709">
    <property type="entry name" value="Transposase-MT_Hybrid"/>
</dbReference>
<evidence type="ECO:0000313" key="3">
    <source>
        <dbReference type="Proteomes" id="UP000502823"/>
    </source>
</evidence>
<feature type="non-terminal residue" evidence="2">
    <location>
        <position position="1"/>
    </location>
</feature>
<comment type="caution">
    <text evidence="2">The sequence shown here is derived from an EMBL/GenBank/DDBJ whole genome shotgun (WGS) entry which is preliminary data.</text>
</comment>
<evidence type="ECO:0000313" key="2">
    <source>
        <dbReference type="EMBL" id="GFG40601.1"/>
    </source>
</evidence>
<dbReference type="PANTHER" id="PTHR46060">
    <property type="entry name" value="MARINER MOS1 TRANSPOSASE-LIKE PROTEIN"/>
    <property type="match status" value="1"/>
</dbReference>
<name>A0A6L2Q6N8_COPFO</name>
<sequence>ERPGLLSDGETPRSDNAQPHTTQQSQNLLRKFGWKPLNHRPYSPNLVSSDFQLFRALKEQLSGHRFTCDEDVKRATVTWLTQRGVDIRSMRSARTNLSHAVTDTSAVKGTMLKNSIPSFCIENVQIKILPLISG</sequence>
<dbReference type="Proteomes" id="UP000502823">
    <property type="component" value="Unassembled WGS sequence"/>
</dbReference>